<name>A0AAE0FST9_9CHLO</name>
<dbReference type="EC" id="2.8.2.-" evidence="5"/>
<keyword evidence="2" id="KW-0325">Glycoprotein</keyword>
<evidence type="ECO:0000313" key="9">
    <source>
        <dbReference type="Proteomes" id="UP001190700"/>
    </source>
</evidence>
<evidence type="ECO:0000256" key="1">
    <source>
        <dbReference type="ARBA" id="ARBA00022679"/>
    </source>
</evidence>
<comment type="similarity">
    <text evidence="5">Belongs to the sulfotransferase 1 family.</text>
</comment>
<dbReference type="PANTHER" id="PTHR10605">
    <property type="entry name" value="HEPARAN SULFATE SULFOTRANSFERASE"/>
    <property type="match status" value="1"/>
</dbReference>
<evidence type="ECO:0000256" key="5">
    <source>
        <dbReference type="RuleBase" id="RU361155"/>
    </source>
</evidence>
<dbReference type="InterPro" id="IPR027417">
    <property type="entry name" value="P-loop_NTPase"/>
</dbReference>
<evidence type="ECO:0000313" key="8">
    <source>
        <dbReference type="EMBL" id="KAK3264998.1"/>
    </source>
</evidence>
<dbReference type="InterPro" id="IPR000863">
    <property type="entry name" value="Sulfotransferase_dom"/>
</dbReference>
<gene>
    <name evidence="8" type="ORF">CYMTET_26292</name>
</gene>
<dbReference type="PANTHER" id="PTHR10605:SF56">
    <property type="entry name" value="BIFUNCTIONAL HEPARAN SULFATE N-DEACETYLASE_N-SULFOTRANSFERASE"/>
    <property type="match status" value="1"/>
</dbReference>
<dbReference type="GO" id="GO:0019213">
    <property type="term" value="F:deacetylase activity"/>
    <property type="evidence" value="ECO:0007669"/>
    <property type="project" value="TreeGrafter"/>
</dbReference>
<comment type="caution">
    <text evidence="8">The sequence shown here is derived from an EMBL/GenBank/DDBJ whole genome shotgun (WGS) entry which is preliminary data.</text>
</comment>
<evidence type="ECO:0000259" key="7">
    <source>
        <dbReference type="Pfam" id="PF00685"/>
    </source>
</evidence>
<dbReference type="Gene3D" id="3.40.50.300">
    <property type="entry name" value="P-loop containing nucleotide triphosphate hydrolases"/>
    <property type="match status" value="1"/>
</dbReference>
<feature type="binding site" evidence="4">
    <location>
        <position position="123"/>
    </location>
    <ligand>
        <name>3'-phosphoadenylyl sulfate</name>
        <dbReference type="ChEBI" id="CHEBI:58339"/>
    </ligand>
</feature>
<organism evidence="8 9">
    <name type="scientific">Cymbomonas tetramitiformis</name>
    <dbReference type="NCBI Taxonomy" id="36881"/>
    <lineage>
        <taxon>Eukaryota</taxon>
        <taxon>Viridiplantae</taxon>
        <taxon>Chlorophyta</taxon>
        <taxon>Pyramimonadophyceae</taxon>
        <taxon>Pyramimonadales</taxon>
        <taxon>Pyramimonadaceae</taxon>
        <taxon>Cymbomonas</taxon>
    </lineage>
</organism>
<keyword evidence="1 5" id="KW-0808">Transferase</keyword>
<evidence type="ECO:0000256" key="6">
    <source>
        <dbReference type="SAM" id="MobiDB-lite"/>
    </source>
</evidence>
<feature type="binding site" evidence="4">
    <location>
        <position position="131"/>
    </location>
    <ligand>
        <name>3'-phosphoadenylyl sulfate</name>
        <dbReference type="ChEBI" id="CHEBI:58339"/>
    </ligand>
</feature>
<evidence type="ECO:0000256" key="3">
    <source>
        <dbReference type="PIRSR" id="PIRSR637359-1"/>
    </source>
</evidence>
<sequence>MRERRDSADPRTQRTSSSQEDDLNHVDPPKLLIIGTQKGGTGALSAFLDLHPNFRGSSASEPSFFNKKYTLGWKWYLNQWAHTVGEKHVINFEKSPGYINSLEAPARIREMLGSDMKFILLLRNPAGRAYSHYRLMTEVFWKRVSKRFASLAARDSDCLQRLCGESNFPWDYNLDGMLPRPSFEEMLADVAPSLAAKHFAEGVSIPGERGTPTCYRRCLHGEGKEWNGLLLRGLYAQHIRHWRKYVDRKQMLILKTEDLYFDPIRILSLIQEFMKPQLSHFVDYSTLLMKTEKGHYTIKSRRDSTKADKQRTAREGSVDIVARNAKGFGPQTKAFLEEFYRNSTEDLYEILGERLWEEGYTAVYTSQMRTLVNGSKA</sequence>
<dbReference type="SUPFAM" id="SSF52540">
    <property type="entry name" value="P-loop containing nucleoside triphosphate hydrolases"/>
    <property type="match status" value="1"/>
</dbReference>
<proteinExistence type="inferred from homology"/>
<feature type="active site" description="For sulfotransferase activity" evidence="3">
    <location>
        <position position="38"/>
    </location>
</feature>
<feature type="compositionally biased region" description="Basic and acidic residues" evidence="6">
    <location>
        <begin position="1"/>
        <end position="12"/>
    </location>
</feature>
<feature type="domain" description="Sulfotransferase" evidence="7">
    <location>
        <begin position="28"/>
        <end position="287"/>
    </location>
</feature>
<evidence type="ECO:0000256" key="4">
    <source>
        <dbReference type="PIRSR" id="PIRSR637359-2"/>
    </source>
</evidence>
<dbReference type="AlphaFoldDB" id="A0AAE0FST9"/>
<dbReference type="GO" id="GO:0005794">
    <property type="term" value="C:Golgi apparatus"/>
    <property type="evidence" value="ECO:0007669"/>
    <property type="project" value="TreeGrafter"/>
</dbReference>
<protein>
    <recommendedName>
        <fullName evidence="5">Sulfotransferase</fullName>
        <ecNumber evidence="5">2.8.2.-</ecNumber>
    </recommendedName>
</protein>
<feature type="region of interest" description="Disordered" evidence="6">
    <location>
        <begin position="1"/>
        <end position="27"/>
    </location>
</feature>
<dbReference type="Pfam" id="PF00685">
    <property type="entry name" value="Sulfotransfer_1"/>
    <property type="match status" value="1"/>
</dbReference>
<reference evidence="8 9" key="1">
    <citation type="journal article" date="2015" name="Genome Biol. Evol.">
        <title>Comparative Genomics of a Bacterivorous Green Alga Reveals Evolutionary Causalities and Consequences of Phago-Mixotrophic Mode of Nutrition.</title>
        <authorList>
            <person name="Burns J.A."/>
            <person name="Paasch A."/>
            <person name="Narechania A."/>
            <person name="Kim E."/>
        </authorList>
    </citation>
    <scope>NUCLEOTIDE SEQUENCE [LARGE SCALE GENOMIC DNA]</scope>
    <source>
        <strain evidence="8 9">PLY_AMNH</strain>
    </source>
</reference>
<accession>A0AAE0FST9</accession>
<feature type="binding site" evidence="4">
    <location>
        <position position="296"/>
    </location>
    <ligand>
        <name>3'-phosphoadenylyl sulfate</name>
        <dbReference type="ChEBI" id="CHEBI:58339"/>
    </ligand>
</feature>
<keyword evidence="9" id="KW-1185">Reference proteome</keyword>
<dbReference type="EMBL" id="LGRX02014214">
    <property type="protein sequence ID" value="KAK3264998.1"/>
    <property type="molecule type" value="Genomic_DNA"/>
</dbReference>
<evidence type="ECO:0000256" key="2">
    <source>
        <dbReference type="ARBA" id="ARBA00023180"/>
    </source>
</evidence>
<dbReference type="GO" id="GO:0015016">
    <property type="term" value="F:heparan sulfate N-sulfotransferase activity"/>
    <property type="evidence" value="ECO:0007669"/>
    <property type="project" value="TreeGrafter"/>
</dbReference>
<dbReference type="Proteomes" id="UP001190700">
    <property type="component" value="Unassembled WGS sequence"/>
</dbReference>
<dbReference type="InterPro" id="IPR037359">
    <property type="entry name" value="NST/OST"/>
</dbReference>